<dbReference type="InterPro" id="IPR036055">
    <property type="entry name" value="LDL_receptor-like_sf"/>
</dbReference>
<feature type="domain" description="CUB" evidence="5">
    <location>
        <begin position="70"/>
        <end position="210"/>
    </location>
</feature>
<dbReference type="SUPFAM" id="SSF49854">
    <property type="entry name" value="Spermadhesin, CUB domain"/>
    <property type="match status" value="1"/>
</dbReference>
<evidence type="ECO:0000256" key="3">
    <source>
        <dbReference type="SAM" id="MobiDB-lite"/>
    </source>
</evidence>
<keyword evidence="4" id="KW-1133">Transmembrane helix</keyword>
<dbReference type="Gene3D" id="2.60.120.290">
    <property type="entry name" value="Spermadhesin, CUB domain"/>
    <property type="match status" value="1"/>
</dbReference>
<dbReference type="EMBL" id="JAUCMV010000005">
    <property type="protein sequence ID" value="KAK0397360.1"/>
    <property type="molecule type" value="Genomic_DNA"/>
</dbReference>
<gene>
    <name evidence="6" type="ORF">QR680_002098</name>
</gene>
<reference evidence="6" key="1">
    <citation type="submission" date="2023-06" db="EMBL/GenBank/DDBJ databases">
        <title>Genomic analysis of the entomopathogenic nematode Steinernema hermaphroditum.</title>
        <authorList>
            <person name="Schwarz E.M."/>
            <person name="Heppert J.K."/>
            <person name="Baniya A."/>
            <person name="Schwartz H.T."/>
            <person name="Tan C.-H."/>
            <person name="Antoshechkin I."/>
            <person name="Sternberg P.W."/>
            <person name="Goodrich-Blair H."/>
            <person name="Dillman A.R."/>
        </authorList>
    </citation>
    <scope>NUCLEOTIDE SEQUENCE</scope>
    <source>
        <strain evidence="6">PS9179</strain>
        <tissue evidence="6">Whole animal</tissue>
    </source>
</reference>
<evidence type="ECO:0000259" key="5">
    <source>
        <dbReference type="PROSITE" id="PS01180"/>
    </source>
</evidence>
<evidence type="ECO:0000256" key="2">
    <source>
        <dbReference type="PROSITE-ProRule" id="PRU00124"/>
    </source>
</evidence>
<dbReference type="SUPFAM" id="SSF57424">
    <property type="entry name" value="LDL receptor-like module"/>
    <property type="match status" value="1"/>
</dbReference>
<proteinExistence type="predicted"/>
<keyword evidence="1 2" id="KW-1015">Disulfide bond</keyword>
<evidence type="ECO:0000256" key="1">
    <source>
        <dbReference type="ARBA" id="ARBA00023157"/>
    </source>
</evidence>
<dbReference type="Pfam" id="PF00057">
    <property type="entry name" value="Ldl_recept_a"/>
    <property type="match status" value="1"/>
</dbReference>
<feature type="transmembrane region" description="Helical" evidence="4">
    <location>
        <begin position="274"/>
        <end position="296"/>
    </location>
</feature>
<keyword evidence="4" id="KW-0812">Transmembrane</keyword>
<feature type="compositionally biased region" description="Polar residues" evidence="3">
    <location>
        <begin position="311"/>
        <end position="325"/>
    </location>
</feature>
<evidence type="ECO:0000256" key="4">
    <source>
        <dbReference type="SAM" id="Phobius"/>
    </source>
</evidence>
<dbReference type="PANTHER" id="PTHR24652">
    <property type="entry name" value="LOW-DENSITY LIPOPROTEIN RECEPTOR CLASS A DOMAIN-CONTAINING PROTEIN 2"/>
    <property type="match status" value="1"/>
</dbReference>
<feature type="region of interest" description="Disordered" evidence="3">
    <location>
        <begin position="311"/>
        <end position="336"/>
    </location>
</feature>
<dbReference type="SMART" id="SM00042">
    <property type="entry name" value="CUB"/>
    <property type="match status" value="1"/>
</dbReference>
<dbReference type="InterPro" id="IPR000859">
    <property type="entry name" value="CUB_dom"/>
</dbReference>
<dbReference type="Pfam" id="PF00431">
    <property type="entry name" value="CUB"/>
    <property type="match status" value="1"/>
</dbReference>
<evidence type="ECO:0000313" key="7">
    <source>
        <dbReference type="Proteomes" id="UP001175271"/>
    </source>
</evidence>
<comment type="caution">
    <text evidence="6">The sequence shown here is derived from an EMBL/GenBank/DDBJ whole genome shotgun (WGS) entry which is preliminary data.</text>
</comment>
<feature type="compositionally biased region" description="Pro residues" evidence="3">
    <location>
        <begin position="326"/>
        <end position="336"/>
    </location>
</feature>
<dbReference type="Proteomes" id="UP001175271">
    <property type="component" value="Unassembled WGS sequence"/>
</dbReference>
<name>A0AA39H180_9BILA</name>
<accession>A0AA39H180</accession>
<dbReference type="CDD" id="cd00112">
    <property type="entry name" value="LDLa"/>
    <property type="match status" value="1"/>
</dbReference>
<keyword evidence="4" id="KW-0472">Membrane</keyword>
<organism evidence="6 7">
    <name type="scientific">Steinernema hermaphroditum</name>
    <dbReference type="NCBI Taxonomy" id="289476"/>
    <lineage>
        <taxon>Eukaryota</taxon>
        <taxon>Metazoa</taxon>
        <taxon>Ecdysozoa</taxon>
        <taxon>Nematoda</taxon>
        <taxon>Chromadorea</taxon>
        <taxon>Rhabditida</taxon>
        <taxon>Tylenchina</taxon>
        <taxon>Panagrolaimomorpha</taxon>
        <taxon>Strongyloidoidea</taxon>
        <taxon>Steinernematidae</taxon>
        <taxon>Steinernema</taxon>
    </lineage>
</organism>
<dbReference type="InterPro" id="IPR035914">
    <property type="entry name" value="Sperma_CUB_dom_sf"/>
</dbReference>
<dbReference type="AlphaFoldDB" id="A0AA39H180"/>
<feature type="disulfide bond" evidence="2">
    <location>
        <begin position="226"/>
        <end position="244"/>
    </location>
</feature>
<dbReference type="Gene3D" id="4.10.400.10">
    <property type="entry name" value="Low-density Lipoprotein Receptor"/>
    <property type="match status" value="1"/>
</dbReference>
<sequence length="424" mass="46588">MHSTLFRAVRPMPNDNDLDASEMRLTALPHSWVQFPVVLVLLIVPIIADTIVPLEPQISYFDGRGRRDSCRSKPERRVSGDAGIIISHQLYGTVPYNASKNCFLVITVPVGYRIRLRALDFNVNGDPSKCDKDSLHVFDNDKDVIPKNMDEINQEETLPGPIIGKFCGSFSNRSEFAVSTSNTLTLWWHSDFALPAQHDGEGFRLYWSAFRASKHGKCEAGKEFQCTNKDCIPSALACNRYQDCSDKSDLEKELQIRNKCEYITESAIGSLNGIAILLICSASVLTCICTCVGLCVCCRCMQPVGKGSFPSSDGKTIYSGSDQSNPPNPPGFYPPSPPKIPPPNIHCYSPHRTQNFSSQLPGCSTPITATVQSNDIAHAPRAARKALNEYGGPPLDHTQSPMTGSAGEGGDYTYVRNEARHLLL</sequence>
<dbReference type="PROSITE" id="PS01180">
    <property type="entry name" value="CUB"/>
    <property type="match status" value="1"/>
</dbReference>
<dbReference type="SMART" id="SM00192">
    <property type="entry name" value="LDLa"/>
    <property type="match status" value="1"/>
</dbReference>
<protein>
    <recommendedName>
        <fullName evidence="5">CUB domain-containing protein</fullName>
    </recommendedName>
</protein>
<dbReference type="InterPro" id="IPR002172">
    <property type="entry name" value="LDrepeatLR_classA_rpt"/>
</dbReference>
<keyword evidence="7" id="KW-1185">Reference proteome</keyword>
<dbReference type="PROSITE" id="PS50068">
    <property type="entry name" value="LDLRA_2"/>
    <property type="match status" value="1"/>
</dbReference>
<feature type="region of interest" description="Disordered" evidence="3">
    <location>
        <begin position="391"/>
        <end position="412"/>
    </location>
</feature>
<dbReference type="CDD" id="cd00041">
    <property type="entry name" value="CUB"/>
    <property type="match status" value="1"/>
</dbReference>
<evidence type="ECO:0000313" key="6">
    <source>
        <dbReference type="EMBL" id="KAK0397360.1"/>
    </source>
</evidence>
<dbReference type="PANTHER" id="PTHR24652:SF69">
    <property type="entry name" value="CUB DOMAIN-CONTAINING PROTEIN"/>
    <property type="match status" value="1"/>
</dbReference>
<dbReference type="InterPro" id="IPR042333">
    <property type="entry name" value="LRAD2/Mig-13-like"/>
</dbReference>
<comment type="caution">
    <text evidence="2">Lacks conserved residue(s) required for the propagation of feature annotation.</text>
</comment>